<name>A0ACC0JDX8_CHOFU</name>
<dbReference type="EMBL" id="CM046110">
    <property type="protein sequence ID" value="KAI8422293.1"/>
    <property type="molecule type" value="Genomic_DNA"/>
</dbReference>
<accession>A0ACC0JDX8</accession>
<gene>
    <name evidence="1" type="ORF">MSG28_006172</name>
</gene>
<proteinExistence type="predicted"/>
<reference evidence="1 2" key="1">
    <citation type="journal article" date="2022" name="Genome Biol. Evol.">
        <title>The Spruce Budworm Genome: Reconstructing the Evolutionary History of Antifreeze Proteins.</title>
        <authorList>
            <person name="Beliveau C."/>
            <person name="Gagne P."/>
            <person name="Picq S."/>
            <person name="Vernygora O."/>
            <person name="Keeling C.I."/>
            <person name="Pinkney K."/>
            <person name="Doucet D."/>
            <person name="Wen F."/>
            <person name="Johnston J.S."/>
            <person name="Maaroufi H."/>
            <person name="Boyle B."/>
            <person name="Laroche J."/>
            <person name="Dewar K."/>
            <person name="Juretic N."/>
            <person name="Blackburn G."/>
            <person name="Nisole A."/>
            <person name="Brunet B."/>
            <person name="Brandao M."/>
            <person name="Lumley L."/>
            <person name="Duan J."/>
            <person name="Quan G."/>
            <person name="Lucarotti C.J."/>
            <person name="Roe A.D."/>
            <person name="Sperling F.A.H."/>
            <person name="Levesque R.C."/>
            <person name="Cusson M."/>
        </authorList>
    </citation>
    <scope>NUCLEOTIDE SEQUENCE [LARGE SCALE GENOMIC DNA]</scope>
    <source>
        <strain evidence="1">Glfc:IPQL:Cfum</strain>
    </source>
</reference>
<evidence type="ECO:0000313" key="1">
    <source>
        <dbReference type="EMBL" id="KAI8422293.1"/>
    </source>
</evidence>
<organism evidence="1 2">
    <name type="scientific">Choristoneura fumiferana</name>
    <name type="common">Spruce budworm moth</name>
    <name type="synonym">Archips fumiferana</name>
    <dbReference type="NCBI Taxonomy" id="7141"/>
    <lineage>
        <taxon>Eukaryota</taxon>
        <taxon>Metazoa</taxon>
        <taxon>Ecdysozoa</taxon>
        <taxon>Arthropoda</taxon>
        <taxon>Hexapoda</taxon>
        <taxon>Insecta</taxon>
        <taxon>Pterygota</taxon>
        <taxon>Neoptera</taxon>
        <taxon>Endopterygota</taxon>
        <taxon>Lepidoptera</taxon>
        <taxon>Glossata</taxon>
        <taxon>Ditrysia</taxon>
        <taxon>Tortricoidea</taxon>
        <taxon>Tortricidae</taxon>
        <taxon>Tortricinae</taxon>
        <taxon>Choristoneura</taxon>
    </lineage>
</organism>
<keyword evidence="2" id="KW-1185">Reference proteome</keyword>
<sequence length="627" mass="70215">MFTNFCKDLAAQCVKTIVDRSRCGLCDKADGSRLRFACGHSACGDCVATARECPTCSPFMDSSSSKPVSDEPQTERVKHASELLTSFQDAFQIDVYQRQRISDRLKVEKELFPECIQAPSKYFNKRKSLNISKKGKENRNSTFFPGEEISSSKAVVMNKSRDFVQAWLNNSSPPSRSPLSDLKVNTYKEKHITRAAAAKGKQNHNEVFKPTRQSKKNRLQIKPLSTSTPQSSLEHYLKPVDRGSGKNAWMNNKSLKRKLDNSSEQALDKKQCDESGIVIDDCFTIEDTQDQIIDKDRLALLDVENADKQDTQSVVVIEDTQMQQAVNSEEASTPDDNCVKNIKVPFYLKSYLHKTCKQCINSGSVHLMKPEANDTECKRNCDVSITVENKSFITTIQVVDCKQSKYDRKQSTAVQTDVKEPFLGFDNSEHKYDSVTLISKIQDYIQSEAMFTEDNVNEADSHKTSCTNVAPLNKGDCTKNHHNEHTFGILTEIGGAGFQNKRRKGKRGATPDSNNSSDKENFDPNRMKKNDFQPPPPPLGQPPPPLDQPPPPPPDFHPPPPPPLDQPEEPPPDFHPPPPPPLDQPPPPIGWKKCILFSRRKKAEKKRELTMAAAAAAAGDDLNDFHL</sequence>
<dbReference type="Proteomes" id="UP001064048">
    <property type="component" value="Chromosome 10"/>
</dbReference>
<comment type="caution">
    <text evidence="1">The sequence shown here is derived from an EMBL/GenBank/DDBJ whole genome shotgun (WGS) entry which is preliminary data.</text>
</comment>
<evidence type="ECO:0000313" key="2">
    <source>
        <dbReference type="Proteomes" id="UP001064048"/>
    </source>
</evidence>
<protein>
    <submittedName>
        <fullName evidence="1">Uncharacterized protein</fullName>
    </submittedName>
</protein>